<keyword evidence="1" id="KW-0812">Transmembrane</keyword>
<evidence type="ECO:0000256" key="2">
    <source>
        <dbReference type="SAM" id="SignalP"/>
    </source>
</evidence>
<keyword evidence="1" id="KW-0472">Membrane</keyword>
<dbReference type="AlphaFoldDB" id="A0A7M5XIC4"/>
<accession>A0A7M5XIC4</accession>
<evidence type="ECO:0000313" key="4">
    <source>
        <dbReference type="Proteomes" id="UP000594262"/>
    </source>
</evidence>
<organism evidence="3 4">
    <name type="scientific">Clytia hemisphaerica</name>
    <dbReference type="NCBI Taxonomy" id="252671"/>
    <lineage>
        <taxon>Eukaryota</taxon>
        <taxon>Metazoa</taxon>
        <taxon>Cnidaria</taxon>
        <taxon>Hydrozoa</taxon>
        <taxon>Hydroidolina</taxon>
        <taxon>Leptothecata</taxon>
        <taxon>Obeliida</taxon>
        <taxon>Clytiidae</taxon>
        <taxon>Clytia</taxon>
    </lineage>
</organism>
<feature type="transmembrane region" description="Helical" evidence="1">
    <location>
        <begin position="216"/>
        <end position="234"/>
    </location>
</feature>
<dbReference type="Proteomes" id="UP000594262">
    <property type="component" value="Unplaced"/>
</dbReference>
<feature type="signal peptide" evidence="2">
    <location>
        <begin position="1"/>
        <end position="19"/>
    </location>
</feature>
<evidence type="ECO:0008006" key="5">
    <source>
        <dbReference type="Google" id="ProtNLM"/>
    </source>
</evidence>
<keyword evidence="1" id="KW-1133">Transmembrane helix</keyword>
<feature type="chain" id="PRO_5029880545" description="Cnidarian restricted protein" evidence="2">
    <location>
        <begin position="20"/>
        <end position="236"/>
    </location>
</feature>
<proteinExistence type="predicted"/>
<reference evidence="3" key="1">
    <citation type="submission" date="2021-01" db="UniProtKB">
        <authorList>
            <consortium name="EnsemblMetazoa"/>
        </authorList>
    </citation>
    <scope>IDENTIFICATION</scope>
</reference>
<keyword evidence="4" id="KW-1185">Reference proteome</keyword>
<sequence>MKRMFTLALLLGLLSVVHNSLRDCNKDKVGREECLRIPGYTHFQWARCSDDYYIRNITNGKERCLLGQDTNMTHYCWYPCQRKFRNDTENEVEDERVHSECLCRDEDKVWKYDWTRYIAVENNKNIDPTVLELKNCSYLNDGEKVCGQHRDYTRNQWIQCVSDSHLHQKSKGRFRCRENELFCWLPCQIDKYGFDEGEVNDDCFCSKDSNTPSRSSYLFVNGILLWTMVLLVLLKK</sequence>
<name>A0A7M5XIC4_9CNID</name>
<evidence type="ECO:0000256" key="1">
    <source>
        <dbReference type="SAM" id="Phobius"/>
    </source>
</evidence>
<evidence type="ECO:0000313" key="3">
    <source>
        <dbReference type="EnsemblMetazoa" id="CLYHEMP023445.1"/>
    </source>
</evidence>
<protein>
    <recommendedName>
        <fullName evidence="5">Cnidarian restricted protein</fullName>
    </recommendedName>
</protein>
<dbReference type="EnsemblMetazoa" id="CLYHEMT023445.1">
    <property type="protein sequence ID" value="CLYHEMP023445.1"/>
    <property type="gene ID" value="CLYHEMG023445"/>
</dbReference>
<keyword evidence="2" id="KW-0732">Signal</keyword>